<protein>
    <recommendedName>
        <fullName evidence="1">C2 domain-containing protein</fullName>
    </recommendedName>
</protein>
<evidence type="ECO:0000259" key="1">
    <source>
        <dbReference type="PROSITE" id="PS50004"/>
    </source>
</evidence>
<dbReference type="Pfam" id="PF00168">
    <property type="entry name" value="C2"/>
    <property type="match status" value="1"/>
</dbReference>
<sequence length="340" mass="36288">MAANKIHIEVCLISARGLHRAPSFLKPQWFAVGWIDPNNKYCTKIDASGDANPTWNTKFAVAIDEGSSGLQGLALTVEVYKREPIFLREKLQGTAVIPLNEFLVRFLNDAEASRRGMKESGSFQLRKKNYGKPHGFVDVSIAIADGTDDASLSRPGVDERLPNTNNNDGITLAFEEDEVSAFRPRSQSPSFSNHDQVYNGNNNNYPYSLPRPRCSIGRPQHTSTGNNNNASAPHANYPATAACIDRPAPPPPPPPPCNAGFLPTLFPGAAPPPQTYINLPPPSSRAAARHRGGGAEFGVGLGAGALAAGAVIFGDDFMSGSQFPMGLDGGSLTVSSDTLF</sequence>
<dbReference type="CDD" id="cd04051">
    <property type="entry name" value="C2_SRC2_like"/>
    <property type="match status" value="1"/>
</dbReference>
<dbReference type="Proteomes" id="UP001327560">
    <property type="component" value="Chromosome 2"/>
</dbReference>
<organism evidence="2 3">
    <name type="scientific">Canna indica</name>
    <name type="common">Indian-shot</name>
    <dbReference type="NCBI Taxonomy" id="4628"/>
    <lineage>
        <taxon>Eukaryota</taxon>
        <taxon>Viridiplantae</taxon>
        <taxon>Streptophyta</taxon>
        <taxon>Embryophyta</taxon>
        <taxon>Tracheophyta</taxon>
        <taxon>Spermatophyta</taxon>
        <taxon>Magnoliopsida</taxon>
        <taxon>Liliopsida</taxon>
        <taxon>Zingiberales</taxon>
        <taxon>Cannaceae</taxon>
        <taxon>Canna</taxon>
    </lineage>
</organism>
<dbReference type="GO" id="GO:0006952">
    <property type="term" value="P:defense response"/>
    <property type="evidence" value="ECO:0007669"/>
    <property type="project" value="InterPro"/>
</dbReference>
<dbReference type="EMBL" id="CP136891">
    <property type="protein sequence ID" value="WOK96740.1"/>
    <property type="molecule type" value="Genomic_DNA"/>
</dbReference>
<dbReference type="InterPro" id="IPR000008">
    <property type="entry name" value="C2_dom"/>
</dbReference>
<gene>
    <name evidence="2" type="ORF">Cni_G05447</name>
</gene>
<dbReference type="SMART" id="SM00239">
    <property type="entry name" value="C2"/>
    <property type="match status" value="1"/>
</dbReference>
<dbReference type="PROSITE" id="PS50004">
    <property type="entry name" value="C2"/>
    <property type="match status" value="1"/>
</dbReference>
<feature type="domain" description="C2" evidence="1">
    <location>
        <begin position="1"/>
        <end position="112"/>
    </location>
</feature>
<dbReference type="PANTHER" id="PTHR32246">
    <property type="entry name" value="INGRESSION PROTEIN FIC1"/>
    <property type="match status" value="1"/>
</dbReference>
<name>A0AAQ3JZ85_9LILI</name>
<dbReference type="SUPFAM" id="SSF49562">
    <property type="entry name" value="C2 domain (Calcium/lipid-binding domain, CaLB)"/>
    <property type="match status" value="1"/>
</dbReference>
<dbReference type="PANTHER" id="PTHR32246:SF15">
    <property type="entry name" value="CALCIUM-DEPENDENT LIPID-BINDING (CALB DOMAIN) FAMILY PROTEIN"/>
    <property type="match status" value="1"/>
</dbReference>
<evidence type="ECO:0000313" key="3">
    <source>
        <dbReference type="Proteomes" id="UP001327560"/>
    </source>
</evidence>
<keyword evidence="3" id="KW-1185">Reference proteome</keyword>
<dbReference type="InterPro" id="IPR035892">
    <property type="entry name" value="C2_domain_sf"/>
</dbReference>
<dbReference type="Gene3D" id="2.60.40.150">
    <property type="entry name" value="C2 domain"/>
    <property type="match status" value="1"/>
</dbReference>
<dbReference type="AlphaFoldDB" id="A0AAQ3JZ85"/>
<reference evidence="2 3" key="1">
    <citation type="submission" date="2023-10" db="EMBL/GenBank/DDBJ databases">
        <title>Chromosome-scale genome assembly provides insights into flower coloration mechanisms of Canna indica.</title>
        <authorList>
            <person name="Li C."/>
        </authorList>
    </citation>
    <scope>NUCLEOTIDE SEQUENCE [LARGE SCALE GENOMIC DNA]</scope>
    <source>
        <tissue evidence="2">Flower</tissue>
    </source>
</reference>
<accession>A0AAQ3JZ85</accession>
<dbReference type="InterPro" id="IPR044750">
    <property type="entry name" value="C2_SRC2/BAP"/>
</dbReference>
<evidence type="ECO:0000313" key="2">
    <source>
        <dbReference type="EMBL" id="WOK96740.1"/>
    </source>
</evidence>
<proteinExistence type="predicted"/>